<evidence type="ECO:0000313" key="2">
    <source>
        <dbReference type="Proteomes" id="UP001363010"/>
    </source>
</evidence>
<accession>A0ABU8W923</accession>
<sequence length="143" mass="15626">MNSLAASNHVHSHIPYGRAQCLAALSGIAAEMDSSLEQARRLGAERCLKSLRAILEPFDLGRHEVRIHARADSTCLSVNLRQDNQCGRLVSNIRGDSLLLDVLQEIDDFLYAHEDWVQCLDGAVLSMPAGSEQAPARFGGTRS</sequence>
<comment type="caution">
    <text evidence="1">The sequence shown here is derived from an EMBL/GenBank/DDBJ whole genome shotgun (WGS) entry which is preliminary data.</text>
</comment>
<dbReference type="EMBL" id="JBBKZV010000036">
    <property type="protein sequence ID" value="MEJ8826542.1"/>
    <property type="molecule type" value="Genomic_DNA"/>
</dbReference>
<proteinExistence type="predicted"/>
<gene>
    <name evidence="1" type="ORF">WKW80_31730</name>
</gene>
<dbReference type="RefSeq" id="WP_340367579.1">
    <property type="nucleotide sequence ID" value="NZ_JBBKZV010000036.1"/>
</dbReference>
<protein>
    <submittedName>
        <fullName evidence="1">Uncharacterized protein</fullName>
    </submittedName>
</protein>
<dbReference type="Proteomes" id="UP001363010">
    <property type="component" value="Unassembled WGS sequence"/>
</dbReference>
<organism evidence="1 2">
    <name type="scientific">Variovorax humicola</name>
    <dbReference type="NCBI Taxonomy" id="1769758"/>
    <lineage>
        <taxon>Bacteria</taxon>
        <taxon>Pseudomonadati</taxon>
        <taxon>Pseudomonadota</taxon>
        <taxon>Betaproteobacteria</taxon>
        <taxon>Burkholderiales</taxon>
        <taxon>Comamonadaceae</taxon>
        <taxon>Variovorax</taxon>
    </lineage>
</organism>
<evidence type="ECO:0000313" key="1">
    <source>
        <dbReference type="EMBL" id="MEJ8826542.1"/>
    </source>
</evidence>
<name>A0ABU8W923_9BURK</name>
<reference evidence="1 2" key="1">
    <citation type="submission" date="2024-03" db="EMBL/GenBank/DDBJ databases">
        <title>Novel species of the genus Variovorax.</title>
        <authorList>
            <person name="Liu Q."/>
            <person name="Xin Y.-H."/>
        </authorList>
    </citation>
    <scope>NUCLEOTIDE SEQUENCE [LARGE SCALE GENOMIC DNA]</scope>
    <source>
        <strain evidence="1 2">KACC 18501</strain>
    </source>
</reference>
<keyword evidence="2" id="KW-1185">Reference proteome</keyword>